<dbReference type="InterPro" id="IPR044286">
    <property type="entry name" value="SINL_plant"/>
</dbReference>
<dbReference type="Pfam" id="PF21362">
    <property type="entry name" value="Sina_RING"/>
    <property type="match status" value="1"/>
</dbReference>
<dbReference type="Proteomes" id="UP001293593">
    <property type="component" value="Unassembled WGS sequence"/>
</dbReference>
<dbReference type="EMBL" id="JAWXYG010000014">
    <property type="protein sequence ID" value="KAK4254777.1"/>
    <property type="molecule type" value="Genomic_DNA"/>
</dbReference>
<dbReference type="CDD" id="cd16571">
    <property type="entry name" value="RING-HC_SIAHs"/>
    <property type="match status" value="1"/>
</dbReference>
<evidence type="ECO:0000256" key="8">
    <source>
        <dbReference type="ARBA" id="ARBA00022786"/>
    </source>
</evidence>
<evidence type="ECO:0000313" key="17">
    <source>
        <dbReference type="Proteomes" id="UP001293593"/>
    </source>
</evidence>
<keyword evidence="5" id="KW-0808">Transferase</keyword>
<evidence type="ECO:0000256" key="4">
    <source>
        <dbReference type="ARBA" id="ARBA00012483"/>
    </source>
</evidence>
<keyword evidence="17" id="KW-1185">Reference proteome</keyword>
<comment type="pathway">
    <text evidence="2">Protein modification; protein ubiquitination.</text>
</comment>
<reference evidence="16" key="1">
    <citation type="submission" date="2023-10" db="EMBL/GenBank/DDBJ databases">
        <title>Chromosome-level genome of the transformable northern wattle, Acacia crassicarpa.</title>
        <authorList>
            <person name="Massaro I."/>
            <person name="Sinha N.R."/>
            <person name="Poethig S."/>
            <person name="Leichty A.R."/>
        </authorList>
    </citation>
    <scope>NUCLEOTIDE SEQUENCE</scope>
    <source>
        <strain evidence="16">Acra3RX</strain>
        <tissue evidence="16">Leaf</tissue>
    </source>
</reference>
<evidence type="ECO:0000256" key="1">
    <source>
        <dbReference type="ARBA" id="ARBA00000900"/>
    </source>
</evidence>
<dbReference type="PANTHER" id="PTHR46632:SF16">
    <property type="entry name" value="E3 UBIQUITIN-PROTEIN LIGASE SINA-LIKE 10"/>
    <property type="match status" value="1"/>
</dbReference>
<comment type="similarity">
    <text evidence="3">Belongs to the SINA (Seven in absentia) family.</text>
</comment>
<keyword evidence="9" id="KW-0862">Zinc</keyword>
<dbReference type="GO" id="GO:0008270">
    <property type="term" value="F:zinc ion binding"/>
    <property type="evidence" value="ECO:0007669"/>
    <property type="project" value="UniProtKB-KW"/>
</dbReference>
<evidence type="ECO:0000256" key="9">
    <source>
        <dbReference type="ARBA" id="ARBA00022833"/>
    </source>
</evidence>
<evidence type="ECO:0000259" key="13">
    <source>
        <dbReference type="PROSITE" id="PS50089"/>
    </source>
</evidence>
<keyword evidence="8" id="KW-0833">Ubl conjugation pathway</keyword>
<dbReference type="PROSITE" id="PS51081">
    <property type="entry name" value="ZF_SIAH"/>
    <property type="match status" value="1"/>
</dbReference>
<evidence type="ECO:0000256" key="7">
    <source>
        <dbReference type="ARBA" id="ARBA00022771"/>
    </source>
</evidence>
<name>A0AAE1IR44_9FABA</name>
<dbReference type="PANTHER" id="PTHR46632">
    <property type="entry name" value="E3 UBIQUITIN-PROTEIN LIGASE SINA-LIKE 4"/>
    <property type="match status" value="1"/>
</dbReference>
<organism evidence="16 17">
    <name type="scientific">Acacia crassicarpa</name>
    <name type="common">northern wattle</name>
    <dbReference type="NCBI Taxonomy" id="499986"/>
    <lineage>
        <taxon>Eukaryota</taxon>
        <taxon>Viridiplantae</taxon>
        <taxon>Streptophyta</taxon>
        <taxon>Embryophyta</taxon>
        <taxon>Tracheophyta</taxon>
        <taxon>Spermatophyta</taxon>
        <taxon>Magnoliopsida</taxon>
        <taxon>eudicotyledons</taxon>
        <taxon>Gunneridae</taxon>
        <taxon>Pentapetalae</taxon>
        <taxon>rosids</taxon>
        <taxon>fabids</taxon>
        <taxon>Fabales</taxon>
        <taxon>Fabaceae</taxon>
        <taxon>Caesalpinioideae</taxon>
        <taxon>mimosoid clade</taxon>
        <taxon>Acacieae</taxon>
        <taxon>Acacia</taxon>
    </lineage>
</organism>
<feature type="domain" description="SWIM-type" evidence="14">
    <location>
        <begin position="181"/>
        <end position="229"/>
    </location>
</feature>
<evidence type="ECO:0000256" key="6">
    <source>
        <dbReference type="ARBA" id="ARBA00022723"/>
    </source>
</evidence>
<keyword evidence="6" id="KW-0479">Metal-binding</keyword>
<protein>
    <recommendedName>
        <fullName evidence="4">RING-type E3 ubiquitin transferase</fullName>
        <ecNumber evidence="4">2.3.2.27</ecNumber>
    </recommendedName>
</protein>
<evidence type="ECO:0000256" key="11">
    <source>
        <dbReference type="PROSITE-ProRule" id="PRU00455"/>
    </source>
</evidence>
<dbReference type="PROSITE" id="PS50966">
    <property type="entry name" value="ZF_SWIM"/>
    <property type="match status" value="1"/>
</dbReference>
<evidence type="ECO:0000259" key="14">
    <source>
        <dbReference type="PROSITE" id="PS50966"/>
    </source>
</evidence>
<dbReference type="EC" id="2.3.2.27" evidence="4"/>
<evidence type="ECO:0000256" key="12">
    <source>
        <dbReference type="SAM" id="MobiDB-lite"/>
    </source>
</evidence>
<dbReference type="PROSITE" id="PS50089">
    <property type="entry name" value="ZF_RING_2"/>
    <property type="match status" value="1"/>
</dbReference>
<dbReference type="Pfam" id="PF21361">
    <property type="entry name" value="Sina_ZnF"/>
    <property type="match status" value="1"/>
</dbReference>
<comment type="caution">
    <text evidence="16">The sequence shown here is derived from an EMBL/GenBank/DDBJ whole genome shotgun (WGS) entry which is preliminary data.</text>
</comment>
<gene>
    <name evidence="16" type="ORF">QN277_010107</name>
</gene>
<dbReference type="InterPro" id="IPR049548">
    <property type="entry name" value="Sina-like_RING"/>
</dbReference>
<dbReference type="InterPro" id="IPR013083">
    <property type="entry name" value="Znf_RING/FYVE/PHD"/>
</dbReference>
<dbReference type="InterPro" id="IPR013010">
    <property type="entry name" value="Znf_SIAH"/>
</dbReference>
<keyword evidence="7 11" id="KW-0863">Zinc-finger</keyword>
<evidence type="ECO:0000313" key="16">
    <source>
        <dbReference type="EMBL" id="KAK4254777.1"/>
    </source>
</evidence>
<sequence>MAKFSVGGDEDGEGPSNPTQKRRRIAVSRTTVGDDGRQAIGNQCRTEDEREDILQGLEVLQSEEDPCNDNSGNCFGAGSSDSGEDNNVSAPENWDRSISVTLSDPDVFDCCICFEPLSIPIFQCENGHIACSSCCVQLGNKCPFCSMPIGYNRCRAMEKVLESVKISCLNAQYGCKETIAYSKKNDHEKQCIYAPCTCPQSGCNFVAPSKELSLHFLCKHGVSVRNFTYNCFFSIFLRVNDEVVVLQEQNGADLFMLKNKAGDLGNMVNVSCICPNLFRKACHYDILARFQGCCLKIHCLAENIHGGKANNTAPAGFLLIPSCFFGSSGQLKLDIRIKCN</sequence>
<feature type="domain" description="RING-type" evidence="13">
    <location>
        <begin position="110"/>
        <end position="146"/>
    </location>
</feature>
<dbReference type="Gene3D" id="3.30.40.10">
    <property type="entry name" value="Zinc/RING finger domain, C3HC4 (zinc finger)"/>
    <property type="match status" value="1"/>
</dbReference>
<dbReference type="AlphaFoldDB" id="A0AAE1IR44"/>
<proteinExistence type="inferred from homology"/>
<dbReference type="GO" id="GO:0061630">
    <property type="term" value="F:ubiquitin protein ligase activity"/>
    <property type="evidence" value="ECO:0007669"/>
    <property type="project" value="UniProtKB-EC"/>
</dbReference>
<evidence type="ECO:0000256" key="3">
    <source>
        <dbReference type="ARBA" id="ARBA00009119"/>
    </source>
</evidence>
<comment type="catalytic activity">
    <reaction evidence="1">
        <text>S-ubiquitinyl-[E2 ubiquitin-conjugating enzyme]-L-cysteine + [acceptor protein]-L-lysine = [E2 ubiquitin-conjugating enzyme]-L-cysteine + N(6)-ubiquitinyl-[acceptor protein]-L-lysine.</text>
        <dbReference type="EC" id="2.3.2.27"/>
    </reaction>
</comment>
<comment type="function">
    <text evidence="10">E3 ubiquitin-protein ligase that mediates ubiquitination and subsequent proteasomal degradation of target proteins. E3 ubiquitin ligases accept ubiquitin from an E2 ubiquitin-conjugating enzyme in the form of a thioester and then directly transfers the ubiquitin to targeted substrates. It probably triggers the ubiquitin-mediated degradation of different substrates.</text>
</comment>
<dbReference type="InterPro" id="IPR001841">
    <property type="entry name" value="Znf_RING"/>
</dbReference>
<evidence type="ECO:0000256" key="2">
    <source>
        <dbReference type="ARBA" id="ARBA00004906"/>
    </source>
</evidence>
<accession>A0AAE1IR44</accession>
<evidence type="ECO:0000256" key="5">
    <source>
        <dbReference type="ARBA" id="ARBA00022679"/>
    </source>
</evidence>
<feature type="domain" description="SIAH-type" evidence="15">
    <location>
        <begin position="163"/>
        <end position="221"/>
    </location>
</feature>
<dbReference type="InterPro" id="IPR007527">
    <property type="entry name" value="Znf_SWIM"/>
</dbReference>
<dbReference type="SUPFAM" id="SSF49599">
    <property type="entry name" value="TRAF domain-like"/>
    <property type="match status" value="1"/>
</dbReference>
<feature type="region of interest" description="Disordered" evidence="12">
    <location>
        <begin position="1"/>
        <end position="45"/>
    </location>
</feature>
<evidence type="ECO:0000256" key="10">
    <source>
        <dbReference type="ARBA" id="ARBA00024004"/>
    </source>
</evidence>
<evidence type="ECO:0000259" key="15">
    <source>
        <dbReference type="PROSITE" id="PS51081"/>
    </source>
</evidence>